<dbReference type="EMBL" id="CAXHTB010000022">
    <property type="protein sequence ID" value="CAL0329526.1"/>
    <property type="molecule type" value="Genomic_DNA"/>
</dbReference>
<evidence type="ECO:0000313" key="3">
    <source>
        <dbReference type="Proteomes" id="UP001497480"/>
    </source>
</evidence>
<sequence length="112" mass="13217">MDTLKISEEVDSNEEKQEDLEATRHKRLRKMVEESEAEPQPQHDPQVQVLDHVTQPENVEYAVDEHVEPHTDSSQVELILQSLTQMRQHLQAQEQKLKDIMDYLHHHCPPKH</sequence>
<protein>
    <submittedName>
        <fullName evidence="2">Uncharacterized protein</fullName>
    </submittedName>
</protein>
<gene>
    <name evidence="2" type="ORF">LLUT_LOCUS30586</name>
</gene>
<comment type="caution">
    <text evidence="2">The sequence shown here is derived from an EMBL/GenBank/DDBJ whole genome shotgun (WGS) entry which is preliminary data.</text>
</comment>
<feature type="compositionally biased region" description="Basic and acidic residues" evidence="1">
    <location>
        <begin position="1"/>
        <end position="23"/>
    </location>
</feature>
<feature type="region of interest" description="Disordered" evidence="1">
    <location>
        <begin position="1"/>
        <end position="46"/>
    </location>
</feature>
<evidence type="ECO:0000313" key="2">
    <source>
        <dbReference type="EMBL" id="CAL0329526.1"/>
    </source>
</evidence>
<name>A0AAV1Y678_LUPLU</name>
<organism evidence="2 3">
    <name type="scientific">Lupinus luteus</name>
    <name type="common">European yellow lupine</name>
    <dbReference type="NCBI Taxonomy" id="3873"/>
    <lineage>
        <taxon>Eukaryota</taxon>
        <taxon>Viridiplantae</taxon>
        <taxon>Streptophyta</taxon>
        <taxon>Embryophyta</taxon>
        <taxon>Tracheophyta</taxon>
        <taxon>Spermatophyta</taxon>
        <taxon>Magnoliopsida</taxon>
        <taxon>eudicotyledons</taxon>
        <taxon>Gunneridae</taxon>
        <taxon>Pentapetalae</taxon>
        <taxon>rosids</taxon>
        <taxon>fabids</taxon>
        <taxon>Fabales</taxon>
        <taxon>Fabaceae</taxon>
        <taxon>Papilionoideae</taxon>
        <taxon>50 kb inversion clade</taxon>
        <taxon>genistoids sensu lato</taxon>
        <taxon>core genistoids</taxon>
        <taxon>Genisteae</taxon>
        <taxon>Lupinus</taxon>
    </lineage>
</organism>
<reference evidence="2 3" key="1">
    <citation type="submission" date="2024-03" db="EMBL/GenBank/DDBJ databases">
        <authorList>
            <person name="Martinez-Hernandez J."/>
        </authorList>
    </citation>
    <scope>NUCLEOTIDE SEQUENCE [LARGE SCALE GENOMIC DNA]</scope>
</reference>
<dbReference type="AlphaFoldDB" id="A0AAV1Y678"/>
<dbReference type="Proteomes" id="UP001497480">
    <property type="component" value="Unassembled WGS sequence"/>
</dbReference>
<keyword evidence="3" id="KW-1185">Reference proteome</keyword>
<evidence type="ECO:0000256" key="1">
    <source>
        <dbReference type="SAM" id="MobiDB-lite"/>
    </source>
</evidence>
<accession>A0AAV1Y678</accession>
<proteinExistence type="predicted"/>